<keyword evidence="4" id="KW-0539">Nucleus</keyword>
<feature type="region of interest" description="Disordered" evidence="6">
    <location>
        <begin position="298"/>
        <end position="360"/>
    </location>
</feature>
<feature type="compositionally biased region" description="Low complexity" evidence="6">
    <location>
        <begin position="350"/>
        <end position="360"/>
    </location>
</feature>
<dbReference type="SUPFAM" id="SSF46689">
    <property type="entry name" value="Homeodomain-like"/>
    <property type="match status" value="2"/>
</dbReference>
<dbReference type="AlphaFoldDB" id="A0A067NQW0"/>
<keyword evidence="2" id="KW-0238">DNA-binding</keyword>
<dbReference type="GO" id="GO:0042796">
    <property type="term" value="P:snRNA transcription by RNA polymerase III"/>
    <property type="evidence" value="ECO:0007669"/>
    <property type="project" value="TreeGrafter"/>
</dbReference>
<dbReference type="GO" id="GO:0001006">
    <property type="term" value="F:RNA polymerase III type 3 promoter sequence-specific DNA binding"/>
    <property type="evidence" value="ECO:0007669"/>
    <property type="project" value="TreeGrafter"/>
</dbReference>
<keyword evidence="5" id="KW-0862">Zinc</keyword>
<dbReference type="PANTHER" id="PTHR46621:SF1">
    <property type="entry name" value="SNRNA-ACTIVATING PROTEIN COMPLEX SUBUNIT 4"/>
    <property type="match status" value="1"/>
</dbReference>
<dbReference type="GO" id="GO:0042795">
    <property type="term" value="P:snRNA transcription by RNA polymerase II"/>
    <property type="evidence" value="ECO:0007669"/>
    <property type="project" value="TreeGrafter"/>
</dbReference>
<dbReference type="Pfam" id="PF00249">
    <property type="entry name" value="Myb_DNA-binding"/>
    <property type="match status" value="1"/>
</dbReference>
<keyword evidence="3" id="KW-0804">Transcription</keyword>
<feature type="region of interest" description="Disordered" evidence="6">
    <location>
        <begin position="627"/>
        <end position="666"/>
    </location>
</feature>
<feature type="domain" description="Myb-like" evidence="7">
    <location>
        <begin position="106"/>
        <end position="155"/>
    </location>
</feature>
<dbReference type="InterPro" id="IPR009057">
    <property type="entry name" value="Homeodomain-like_sf"/>
</dbReference>
<keyword evidence="1" id="KW-0805">Transcription regulation</keyword>
<dbReference type="PANTHER" id="PTHR46621">
    <property type="entry name" value="SNRNA-ACTIVATING PROTEIN COMPLEX SUBUNIT 4"/>
    <property type="match status" value="1"/>
</dbReference>
<dbReference type="Proteomes" id="UP000027073">
    <property type="component" value="Unassembled WGS sequence"/>
</dbReference>
<gene>
    <name evidence="10" type="ORF">PLEOSDRAFT_155131</name>
</gene>
<dbReference type="PROSITE" id="PS51294">
    <property type="entry name" value="HTH_MYB"/>
    <property type="match status" value="3"/>
</dbReference>
<dbReference type="EMBL" id="KL198006">
    <property type="protein sequence ID" value="KDQ30453.1"/>
    <property type="molecule type" value="Genomic_DNA"/>
</dbReference>
<protein>
    <submittedName>
        <fullName evidence="10">Uncharacterized protein</fullName>
    </submittedName>
</protein>
<evidence type="ECO:0000313" key="11">
    <source>
        <dbReference type="Proteomes" id="UP000027073"/>
    </source>
</evidence>
<evidence type="ECO:0000256" key="6">
    <source>
        <dbReference type="SAM" id="MobiDB-lite"/>
    </source>
</evidence>
<feature type="region of interest" description="Disordered" evidence="6">
    <location>
        <begin position="240"/>
        <end position="263"/>
    </location>
</feature>
<evidence type="ECO:0000256" key="5">
    <source>
        <dbReference type="PROSITE-ProRule" id="PRU00042"/>
    </source>
</evidence>
<dbReference type="STRING" id="1137138.A0A067NQW0"/>
<dbReference type="InParanoid" id="A0A067NQW0"/>
<evidence type="ECO:0000313" key="10">
    <source>
        <dbReference type="EMBL" id="KDQ30453.1"/>
    </source>
</evidence>
<feature type="domain" description="HTH myb-type" evidence="9">
    <location>
        <begin position="110"/>
        <end position="159"/>
    </location>
</feature>
<dbReference type="SUPFAM" id="SSF57667">
    <property type="entry name" value="beta-beta-alpha zinc fingers"/>
    <property type="match status" value="1"/>
</dbReference>
<feature type="compositionally biased region" description="Polar residues" evidence="6">
    <location>
        <begin position="430"/>
        <end position="444"/>
    </location>
</feature>
<evidence type="ECO:0000256" key="3">
    <source>
        <dbReference type="ARBA" id="ARBA00023163"/>
    </source>
</evidence>
<feature type="compositionally biased region" description="Low complexity" evidence="6">
    <location>
        <begin position="415"/>
        <end position="428"/>
    </location>
</feature>
<feature type="domain" description="HTH myb-type" evidence="9">
    <location>
        <begin position="56"/>
        <end position="109"/>
    </location>
</feature>
<reference evidence="11" key="1">
    <citation type="journal article" date="2014" name="Proc. Natl. Acad. Sci. U.S.A.">
        <title>Extensive sampling of basidiomycete genomes demonstrates inadequacy of the white-rot/brown-rot paradigm for wood decay fungi.</title>
        <authorList>
            <person name="Riley R."/>
            <person name="Salamov A.A."/>
            <person name="Brown D.W."/>
            <person name="Nagy L.G."/>
            <person name="Floudas D."/>
            <person name="Held B.W."/>
            <person name="Levasseur A."/>
            <person name="Lombard V."/>
            <person name="Morin E."/>
            <person name="Otillar R."/>
            <person name="Lindquist E.A."/>
            <person name="Sun H."/>
            <person name="LaButti K.M."/>
            <person name="Schmutz J."/>
            <person name="Jabbour D."/>
            <person name="Luo H."/>
            <person name="Baker S.E."/>
            <person name="Pisabarro A.G."/>
            <person name="Walton J.D."/>
            <person name="Blanchette R.A."/>
            <person name="Henrissat B."/>
            <person name="Martin F."/>
            <person name="Cullen D."/>
            <person name="Hibbett D.S."/>
            <person name="Grigoriev I.V."/>
        </authorList>
    </citation>
    <scope>NUCLEOTIDE SEQUENCE [LARGE SCALE GENOMIC DNA]</scope>
    <source>
        <strain evidence="11">PC15</strain>
    </source>
</reference>
<proteinExistence type="predicted"/>
<name>A0A067NQW0_PLEO1</name>
<evidence type="ECO:0000259" key="7">
    <source>
        <dbReference type="PROSITE" id="PS50090"/>
    </source>
</evidence>
<feature type="region of interest" description="Disordered" evidence="6">
    <location>
        <begin position="377"/>
        <end position="454"/>
    </location>
</feature>
<sequence length="666" mass="73391">MTERNVGRPWSAEEDSLLKAAVDAHGENDNWKIIAQAVPGRSNKACRKRWLHSLCPTVKKSAWTQAEDQKLLDCYNSLGPRWSAIARQIPGRTDDACSKRYREALNPNLRKDEWTSEEDNQLVQAYAQIGGKWGQVGQELNRSGLACRNRWRLLERKKLAMSAKQRDHIPYSQAFASEPSWYQDPDFSVPVPSPVDAEASTPWDSVCYSQDPYSSMNAEPHNSLQCSLIHLTPMTISSFSSLSNALSDPPPPPRPLPNVTDNTLGIDSELLTPTTISPQPSIVGLMDSQMTLVDHSEYTPTPFMSESQLSPHPNDATQTLSYPDEVDNDGSHSSPDVYSHEPPQASALVQSSELSQQSPYSSEVELLRIALPMGPNDAFLPDGSPGNVSSPGGITPLGLPSQTPSPSLTAITELPSSSPISTTAPAGSLLFSTPSFQVTPPESSQPRKRKSPIQMRRIMEDAKPHRLSSRLRLTLDSSVLPYACGYDCCWPTDSSSSSSCFAMSKDLSEHVKIHENEESDRPFRCGLSGCGKSWKSINGLQYHLQMQVAFYSEPDGLFTSDFRSTAHFRQALSTRFSTSIASSSDVTDPEPAEGEDAGKSARKFICKHPGCFKAYRQLSGLRYHRKHGHPQDMPAQLEVVPPSIVAQLPEKTKKMRRKDPPAQSAK</sequence>
<evidence type="ECO:0000259" key="8">
    <source>
        <dbReference type="PROSITE" id="PS50157"/>
    </source>
</evidence>
<dbReference type="VEuPathDB" id="FungiDB:PLEOSDRAFT_155131"/>
<accession>A0A067NQW0</accession>
<evidence type="ECO:0000256" key="4">
    <source>
        <dbReference type="ARBA" id="ARBA00023242"/>
    </source>
</evidence>
<dbReference type="InterPro" id="IPR036236">
    <property type="entry name" value="Znf_C2H2_sf"/>
</dbReference>
<dbReference type="Gene3D" id="1.10.10.60">
    <property type="entry name" value="Homeodomain-like"/>
    <property type="match status" value="3"/>
</dbReference>
<dbReference type="GO" id="GO:0008270">
    <property type="term" value="F:zinc ion binding"/>
    <property type="evidence" value="ECO:0007669"/>
    <property type="project" value="UniProtKB-KW"/>
</dbReference>
<organism evidence="10 11">
    <name type="scientific">Pleurotus ostreatus (strain PC15)</name>
    <name type="common">Oyster mushroom</name>
    <dbReference type="NCBI Taxonomy" id="1137138"/>
    <lineage>
        <taxon>Eukaryota</taxon>
        <taxon>Fungi</taxon>
        <taxon>Dikarya</taxon>
        <taxon>Basidiomycota</taxon>
        <taxon>Agaricomycotina</taxon>
        <taxon>Agaricomycetes</taxon>
        <taxon>Agaricomycetidae</taxon>
        <taxon>Agaricales</taxon>
        <taxon>Pleurotineae</taxon>
        <taxon>Pleurotaceae</taxon>
        <taxon>Pleurotus</taxon>
    </lineage>
</organism>
<feature type="compositionally biased region" description="Polar residues" evidence="6">
    <location>
        <begin position="400"/>
        <end position="410"/>
    </location>
</feature>
<dbReference type="PROSITE" id="PS50090">
    <property type="entry name" value="MYB_LIKE"/>
    <property type="match status" value="3"/>
</dbReference>
<feature type="domain" description="HTH myb-type" evidence="9">
    <location>
        <begin position="1"/>
        <end position="50"/>
    </location>
</feature>
<keyword evidence="5" id="KW-0863">Zinc-finger</keyword>
<dbReference type="InterPro" id="IPR013087">
    <property type="entry name" value="Znf_C2H2_type"/>
</dbReference>
<dbReference type="OrthoDB" id="2143914at2759"/>
<keyword evidence="5" id="KW-0479">Metal-binding</keyword>
<dbReference type="Pfam" id="PF13921">
    <property type="entry name" value="Myb_DNA-bind_6"/>
    <property type="match status" value="1"/>
</dbReference>
<dbReference type="HOGENOM" id="CLU_021970_0_0_1"/>
<dbReference type="GO" id="GO:0000978">
    <property type="term" value="F:RNA polymerase II cis-regulatory region sequence-specific DNA binding"/>
    <property type="evidence" value="ECO:0007669"/>
    <property type="project" value="TreeGrafter"/>
</dbReference>
<dbReference type="InterPro" id="IPR001005">
    <property type="entry name" value="SANT/Myb"/>
</dbReference>
<dbReference type="Gene3D" id="3.30.160.60">
    <property type="entry name" value="Classic Zinc Finger"/>
    <property type="match status" value="2"/>
</dbReference>
<feature type="domain" description="Myb-like" evidence="7">
    <location>
        <begin position="9"/>
        <end position="54"/>
    </location>
</feature>
<dbReference type="PROSITE" id="PS50157">
    <property type="entry name" value="ZINC_FINGER_C2H2_2"/>
    <property type="match status" value="1"/>
</dbReference>
<evidence type="ECO:0000259" key="9">
    <source>
        <dbReference type="PROSITE" id="PS51294"/>
    </source>
</evidence>
<evidence type="ECO:0000256" key="1">
    <source>
        <dbReference type="ARBA" id="ARBA00023015"/>
    </source>
</evidence>
<dbReference type="GO" id="GO:0019185">
    <property type="term" value="C:snRNA-activating protein complex"/>
    <property type="evidence" value="ECO:0007669"/>
    <property type="project" value="TreeGrafter"/>
</dbReference>
<feature type="compositionally biased region" description="Polar residues" evidence="6">
    <location>
        <begin position="298"/>
        <end position="321"/>
    </location>
</feature>
<dbReference type="CDD" id="cd00167">
    <property type="entry name" value="SANT"/>
    <property type="match status" value="2"/>
</dbReference>
<feature type="domain" description="Myb-like" evidence="7">
    <location>
        <begin position="55"/>
        <end position="105"/>
    </location>
</feature>
<feature type="domain" description="C2H2-type" evidence="8">
    <location>
        <begin position="604"/>
        <end position="634"/>
    </location>
</feature>
<dbReference type="InterPro" id="IPR051575">
    <property type="entry name" value="Myb-like_DNA-bd"/>
</dbReference>
<dbReference type="InterPro" id="IPR017930">
    <property type="entry name" value="Myb_dom"/>
</dbReference>
<dbReference type="PROSITE" id="PS00028">
    <property type="entry name" value="ZINC_FINGER_C2H2_1"/>
    <property type="match status" value="1"/>
</dbReference>
<evidence type="ECO:0000256" key="2">
    <source>
        <dbReference type="ARBA" id="ARBA00023125"/>
    </source>
</evidence>
<dbReference type="SMART" id="SM00717">
    <property type="entry name" value="SANT"/>
    <property type="match status" value="3"/>
</dbReference>